<organism evidence="1 2">
    <name type="scientific">Elysia marginata</name>
    <dbReference type="NCBI Taxonomy" id="1093978"/>
    <lineage>
        <taxon>Eukaryota</taxon>
        <taxon>Metazoa</taxon>
        <taxon>Spiralia</taxon>
        <taxon>Lophotrochozoa</taxon>
        <taxon>Mollusca</taxon>
        <taxon>Gastropoda</taxon>
        <taxon>Heterobranchia</taxon>
        <taxon>Euthyneura</taxon>
        <taxon>Panpulmonata</taxon>
        <taxon>Sacoglossa</taxon>
        <taxon>Placobranchoidea</taxon>
        <taxon>Plakobranchidae</taxon>
        <taxon>Elysia</taxon>
    </lineage>
</organism>
<name>A0AAV4I352_9GAST</name>
<comment type="caution">
    <text evidence="1">The sequence shown here is derived from an EMBL/GenBank/DDBJ whole genome shotgun (WGS) entry which is preliminary data.</text>
</comment>
<sequence length="108" mass="12598">MATDLGSALKDVHYPHWFEYNQSFSLPLDLSRRQGVKDIRVWQDLHLEACRANLDSKPMDEPYDLDDLEWTAAMVGEYCPKGFPANHIKHLGQVDEDRIEVKDPWHFS</sequence>
<proteinExistence type="predicted"/>
<reference evidence="1 2" key="1">
    <citation type="journal article" date="2021" name="Elife">
        <title>Chloroplast acquisition without the gene transfer in kleptoplastic sea slugs, Plakobranchus ocellatus.</title>
        <authorList>
            <person name="Maeda T."/>
            <person name="Takahashi S."/>
            <person name="Yoshida T."/>
            <person name="Shimamura S."/>
            <person name="Takaki Y."/>
            <person name="Nagai Y."/>
            <person name="Toyoda A."/>
            <person name="Suzuki Y."/>
            <person name="Arimoto A."/>
            <person name="Ishii H."/>
            <person name="Satoh N."/>
            <person name="Nishiyama T."/>
            <person name="Hasebe M."/>
            <person name="Maruyama T."/>
            <person name="Minagawa J."/>
            <person name="Obokata J."/>
            <person name="Shigenobu S."/>
        </authorList>
    </citation>
    <scope>NUCLEOTIDE SEQUENCE [LARGE SCALE GENOMIC DNA]</scope>
</reference>
<protein>
    <submittedName>
        <fullName evidence="1">Uncharacterized protein</fullName>
    </submittedName>
</protein>
<dbReference type="AlphaFoldDB" id="A0AAV4I352"/>
<dbReference type="EMBL" id="BMAT01009300">
    <property type="protein sequence ID" value="GFS03564.1"/>
    <property type="molecule type" value="Genomic_DNA"/>
</dbReference>
<gene>
    <name evidence="1" type="ORF">ElyMa_004635300</name>
</gene>
<evidence type="ECO:0000313" key="1">
    <source>
        <dbReference type="EMBL" id="GFS03564.1"/>
    </source>
</evidence>
<evidence type="ECO:0000313" key="2">
    <source>
        <dbReference type="Proteomes" id="UP000762676"/>
    </source>
</evidence>
<keyword evidence="2" id="KW-1185">Reference proteome</keyword>
<dbReference type="Proteomes" id="UP000762676">
    <property type="component" value="Unassembled WGS sequence"/>
</dbReference>
<accession>A0AAV4I352</accession>